<dbReference type="Gene3D" id="1.20.58.340">
    <property type="entry name" value="Magnesium transport protein CorA, transmembrane region"/>
    <property type="match status" value="1"/>
</dbReference>
<evidence type="ECO:0000256" key="5">
    <source>
        <dbReference type="SAM" id="Phobius"/>
    </source>
</evidence>
<evidence type="ECO:0000313" key="6">
    <source>
        <dbReference type="EMBL" id="KAK4245657.1"/>
    </source>
</evidence>
<comment type="subcellular location">
    <subcellularLocation>
        <location evidence="1">Membrane</location>
        <topology evidence="1">Multi-pass membrane protein</topology>
    </subcellularLocation>
</comment>
<dbReference type="Pfam" id="PF01544">
    <property type="entry name" value="CorA"/>
    <property type="match status" value="1"/>
</dbReference>
<proteinExistence type="predicted"/>
<evidence type="ECO:0000256" key="3">
    <source>
        <dbReference type="ARBA" id="ARBA00022989"/>
    </source>
</evidence>
<dbReference type="SUPFAM" id="SSF144083">
    <property type="entry name" value="Magnesium transport protein CorA, transmembrane region"/>
    <property type="match status" value="1"/>
</dbReference>
<keyword evidence="2 5" id="KW-0812">Transmembrane</keyword>
<keyword evidence="4 5" id="KW-0472">Membrane</keyword>
<reference evidence="6" key="2">
    <citation type="submission" date="2023-05" db="EMBL/GenBank/DDBJ databases">
        <authorList>
            <consortium name="Lawrence Berkeley National Laboratory"/>
            <person name="Steindorff A."/>
            <person name="Hensen N."/>
            <person name="Bonometti L."/>
            <person name="Westerberg I."/>
            <person name="Brannstrom I.O."/>
            <person name="Guillou S."/>
            <person name="Cros-Aarteil S."/>
            <person name="Calhoun S."/>
            <person name="Haridas S."/>
            <person name="Kuo A."/>
            <person name="Mondo S."/>
            <person name="Pangilinan J."/>
            <person name="Riley R."/>
            <person name="Labutti K."/>
            <person name="Andreopoulos B."/>
            <person name="Lipzen A."/>
            <person name="Chen C."/>
            <person name="Yanf M."/>
            <person name="Daum C."/>
            <person name="Ng V."/>
            <person name="Clum A."/>
            <person name="Ohm R."/>
            <person name="Martin F."/>
            <person name="Silar P."/>
            <person name="Natvig D."/>
            <person name="Lalanne C."/>
            <person name="Gautier V."/>
            <person name="Ament-Velasquez S.L."/>
            <person name="Kruys A."/>
            <person name="Hutchinson M.I."/>
            <person name="Powell A.J."/>
            <person name="Barry K."/>
            <person name="Miller A.N."/>
            <person name="Grigoriev I.V."/>
            <person name="Debuchy R."/>
            <person name="Gladieux P."/>
            <person name="Thoren M.H."/>
            <person name="Johannesson H."/>
        </authorList>
    </citation>
    <scope>NUCLEOTIDE SEQUENCE</scope>
    <source>
        <strain evidence="6">CBS 359.72</strain>
    </source>
</reference>
<dbReference type="InterPro" id="IPR002523">
    <property type="entry name" value="MgTranspt_CorA/ZnTranspt_ZntB"/>
</dbReference>
<evidence type="ECO:0000256" key="2">
    <source>
        <dbReference type="ARBA" id="ARBA00022692"/>
    </source>
</evidence>
<keyword evidence="3 5" id="KW-1133">Transmembrane helix</keyword>
<dbReference type="InterPro" id="IPR045863">
    <property type="entry name" value="CorA_TM1_TM2"/>
</dbReference>
<feature type="transmembrane region" description="Helical" evidence="5">
    <location>
        <begin position="316"/>
        <end position="341"/>
    </location>
</feature>
<dbReference type="GO" id="GO:0046873">
    <property type="term" value="F:metal ion transmembrane transporter activity"/>
    <property type="evidence" value="ECO:0007669"/>
    <property type="project" value="InterPro"/>
</dbReference>
<dbReference type="GO" id="GO:0016020">
    <property type="term" value="C:membrane"/>
    <property type="evidence" value="ECO:0007669"/>
    <property type="project" value="UniProtKB-SubCell"/>
</dbReference>
<protein>
    <submittedName>
        <fullName evidence="6">Uncharacterized protein</fullName>
    </submittedName>
</protein>
<reference evidence="6" key="1">
    <citation type="journal article" date="2023" name="Mol. Phylogenet. Evol.">
        <title>Genome-scale phylogeny and comparative genomics of the fungal order Sordariales.</title>
        <authorList>
            <person name="Hensen N."/>
            <person name="Bonometti L."/>
            <person name="Westerberg I."/>
            <person name="Brannstrom I.O."/>
            <person name="Guillou S."/>
            <person name="Cros-Aarteil S."/>
            <person name="Calhoun S."/>
            <person name="Haridas S."/>
            <person name="Kuo A."/>
            <person name="Mondo S."/>
            <person name="Pangilinan J."/>
            <person name="Riley R."/>
            <person name="LaButti K."/>
            <person name="Andreopoulos B."/>
            <person name="Lipzen A."/>
            <person name="Chen C."/>
            <person name="Yan M."/>
            <person name="Daum C."/>
            <person name="Ng V."/>
            <person name="Clum A."/>
            <person name="Steindorff A."/>
            <person name="Ohm R.A."/>
            <person name="Martin F."/>
            <person name="Silar P."/>
            <person name="Natvig D.O."/>
            <person name="Lalanne C."/>
            <person name="Gautier V."/>
            <person name="Ament-Velasquez S.L."/>
            <person name="Kruys A."/>
            <person name="Hutchinson M.I."/>
            <person name="Powell A.J."/>
            <person name="Barry K."/>
            <person name="Miller A.N."/>
            <person name="Grigoriev I.V."/>
            <person name="Debuchy R."/>
            <person name="Gladieux P."/>
            <person name="Hiltunen Thoren M."/>
            <person name="Johannesson H."/>
        </authorList>
    </citation>
    <scope>NUCLEOTIDE SEQUENCE</scope>
    <source>
        <strain evidence="6">CBS 359.72</strain>
    </source>
</reference>
<organism evidence="6 7">
    <name type="scientific">Corynascus novoguineensis</name>
    <dbReference type="NCBI Taxonomy" id="1126955"/>
    <lineage>
        <taxon>Eukaryota</taxon>
        <taxon>Fungi</taxon>
        <taxon>Dikarya</taxon>
        <taxon>Ascomycota</taxon>
        <taxon>Pezizomycotina</taxon>
        <taxon>Sordariomycetes</taxon>
        <taxon>Sordariomycetidae</taxon>
        <taxon>Sordariales</taxon>
        <taxon>Chaetomiaceae</taxon>
        <taxon>Corynascus</taxon>
    </lineage>
</organism>
<feature type="transmembrane region" description="Helical" evidence="5">
    <location>
        <begin position="353"/>
        <end position="375"/>
    </location>
</feature>
<keyword evidence="7" id="KW-1185">Reference proteome</keyword>
<name>A0AAN7HHG6_9PEZI</name>
<evidence type="ECO:0000313" key="7">
    <source>
        <dbReference type="Proteomes" id="UP001303647"/>
    </source>
</evidence>
<dbReference type="EMBL" id="MU857694">
    <property type="protein sequence ID" value="KAK4245657.1"/>
    <property type="molecule type" value="Genomic_DNA"/>
</dbReference>
<evidence type="ECO:0000256" key="4">
    <source>
        <dbReference type="ARBA" id="ARBA00023136"/>
    </source>
</evidence>
<dbReference type="Proteomes" id="UP001303647">
    <property type="component" value="Unassembled WGS sequence"/>
</dbReference>
<gene>
    <name evidence="6" type="ORF">C7999DRAFT_42807</name>
</gene>
<comment type="caution">
    <text evidence="6">The sequence shown here is derived from an EMBL/GenBank/DDBJ whole genome shotgun (WGS) entry which is preliminary data.</text>
</comment>
<accession>A0AAN7HHG6</accession>
<dbReference type="AlphaFoldDB" id="A0AAN7HHG6"/>
<evidence type="ECO:0000256" key="1">
    <source>
        <dbReference type="ARBA" id="ARBA00004141"/>
    </source>
</evidence>
<sequence length="416" mass="48025">MAPPAETEMLVLAPRAGGREWDLTSKAFSVDALAALPKQCYIFLDVANDPPPDVRRLLAYFNVPQFVGERTCFELNGYFGNKVTYARRETSGEYVASYYAATWFRSLVKMVKKVEQDPHEQGPEYADEKGYKWFEMTFFTRWDHPNSSQVLCVHVPSDFQFELKRHLEKRTEPLDFRDPYAMHVNLVDLVIFYTDVAVWRVRDPVRVLEKNRMGTSSIFGPIHEMSRHAIHTSEVLEATIDTLREMQQCQIAIQGKLAEDLGETYREQAKDHAQFQISMAKNLKLRSDSNHKRLENEINLAFNNIARQDNDVMKSIALLTMIFLPPTFISAIFSTTFFGLSDQDKTWMVSDKLWIYWATTVPATIITVALWRVWLANGDAIAKFSHAQIDRASARWKALVERRVLRQRASEKVDIP</sequence>